<evidence type="ECO:0000256" key="1">
    <source>
        <dbReference type="ARBA" id="ARBA00007734"/>
    </source>
</evidence>
<keyword evidence="5" id="KW-1185">Reference proteome</keyword>
<evidence type="ECO:0000313" key="5">
    <source>
        <dbReference type="Proteomes" id="UP000198607"/>
    </source>
</evidence>
<comment type="similarity">
    <text evidence="1">Belongs to the transglycosylase Slt family.</text>
</comment>
<gene>
    <name evidence="4" type="ORF">SAMN05660652_00005</name>
</gene>
<dbReference type="Gene3D" id="1.10.530.10">
    <property type="match status" value="1"/>
</dbReference>
<evidence type="ECO:0000313" key="4">
    <source>
        <dbReference type="EMBL" id="SDG51533.1"/>
    </source>
</evidence>
<dbReference type="EMBL" id="FNCY01000001">
    <property type="protein sequence ID" value="SDG51533.1"/>
    <property type="molecule type" value="Genomic_DNA"/>
</dbReference>
<keyword evidence="2" id="KW-1133">Transmembrane helix</keyword>
<feature type="transmembrane region" description="Helical" evidence="2">
    <location>
        <begin position="21"/>
        <end position="42"/>
    </location>
</feature>
<keyword evidence="2" id="KW-0472">Membrane</keyword>
<dbReference type="SUPFAM" id="SSF53955">
    <property type="entry name" value="Lysozyme-like"/>
    <property type="match status" value="1"/>
</dbReference>
<sequence>MSASISLKQLRSRRADAALHLAQHCLMIVGLILVLDFINLTLGDPVSELFRSFAPESGVVAVGAPENDAADKAESTAVDASLAALSPQMRGALSYVAQRYKVSAEAVRPVFEAVQLVGQERRIDPLLIVAIIGVESGFNPFAESAMGARGLMQVIPRFHMDKVPDGGGRGAFLDPVTNIRIGTSVLQEAIQRRGGLAAGLQYYAGSSDPQGVYANRVIAERARLEQAARRAAG</sequence>
<accession>A0A1G7UVH7</accession>
<dbReference type="PANTHER" id="PTHR37423:SF5">
    <property type="entry name" value="SOLUBLE LYTIC MUREIN TRANSGLYCOSYLASE"/>
    <property type="match status" value="1"/>
</dbReference>
<dbReference type="Proteomes" id="UP000198607">
    <property type="component" value="Unassembled WGS sequence"/>
</dbReference>
<keyword evidence="2" id="KW-0812">Transmembrane</keyword>
<dbReference type="PANTHER" id="PTHR37423">
    <property type="entry name" value="SOLUBLE LYTIC MUREIN TRANSGLYCOSYLASE-RELATED"/>
    <property type="match status" value="1"/>
</dbReference>
<dbReference type="Pfam" id="PF01464">
    <property type="entry name" value="SLT"/>
    <property type="match status" value="1"/>
</dbReference>
<dbReference type="AlphaFoldDB" id="A0A1G7UVH7"/>
<protein>
    <submittedName>
        <fullName evidence="4">Transglycosylase SLT domain-containing protein</fullName>
    </submittedName>
</protein>
<dbReference type="InterPro" id="IPR023346">
    <property type="entry name" value="Lysozyme-like_dom_sf"/>
</dbReference>
<reference evidence="4 5" key="1">
    <citation type="submission" date="2016-10" db="EMBL/GenBank/DDBJ databases">
        <authorList>
            <person name="de Groot N.N."/>
        </authorList>
    </citation>
    <scope>NUCLEOTIDE SEQUENCE [LARGE SCALE GENOMIC DNA]</scope>
    <source>
        <strain evidence="4 5">DSM 5885</strain>
    </source>
</reference>
<dbReference type="OrthoDB" id="9815002at2"/>
<dbReference type="RefSeq" id="WP_091931408.1">
    <property type="nucleotide sequence ID" value="NZ_FNCY01000001.1"/>
</dbReference>
<dbReference type="InterPro" id="IPR008258">
    <property type="entry name" value="Transglycosylase_SLT_dom_1"/>
</dbReference>
<feature type="domain" description="Transglycosylase SLT" evidence="3">
    <location>
        <begin position="118"/>
        <end position="195"/>
    </location>
</feature>
<name>A0A1G7UVH7_9RHOO</name>
<proteinExistence type="inferred from homology"/>
<dbReference type="STRING" id="83767.SAMN05660652_00005"/>
<evidence type="ECO:0000259" key="3">
    <source>
        <dbReference type="Pfam" id="PF01464"/>
    </source>
</evidence>
<evidence type="ECO:0000256" key="2">
    <source>
        <dbReference type="SAM" id="Phobius"/>
    </source>
</evidence>
<organism evidence="4 5">
    <name type="scientific">Propionivibrio dicarboxylicus</name>
    <dbReference type="NCBI Taxonomy" id="83767"/>
    <lineage>
        <taxon>Bacteria</taxon>
        <taxon>Pseudomonadati</taxon>
        <taxon>Pseudomonadota</taxon>
        <taxon>Betaproteobacteria</taxon>
        <taxon>Rhodocyclales</taxon>
        <taxon>Rhodocyclaceae</taxon>
        <taxon>Propionivibrio</taxon>
    </lineage>
</organism>